<dbReference type="Proteomes" id="UP001153555">
    <property type="component" value="Unassembled WGS sequence"/>
</dbReference>
<proteinExistence type="predicted"/>
<reference evidence="1" key="1">
    <citation type="submission" date="2019-12" db="EMBL/GenBank/DDBJ databases">
        <authorList>
            <person name="Scholes J."/>
        </authorList>
    </citation>
    <scope>NUCLEOTIDE SEQUENCE</scope>
</reference>
<organism evidence="1 2">
    <name type="scientific">Striga hermonthica</name>
    <name type="common">Purple witchweed</name>
    <name type="synonym">Buchnera hermonthica</name>
    <dbReference type="NCBI Taxonomy" id="68872"/>
    <lineage>
        <taxon>Eukaryota</taxon>
        <taxon>Viridiplantae</taxon>
        <taxon>Streptophyta</taxon>
        <taxon>Embryophyta</taxon>
        <taxon>Tracheophyta</taxon>
        <taxon>Spermatophyta</taxon>
        <taxon>Magnoliopsida</taxon>
        <taxon>eudicotyledons</taxon>
        <taxon>Gunneridae</taxon>
        <taxon>Pentapetalae</taxon>
        <taxon>asterids</taxon>
        <taxon>lamiids</taxon>
        <taxon>Lamiales</taxon>
        <taxon>Orobanchaceae</taxon>
        <taxon>Buchnereae</taxon>
        <taxon>Striga</taxon>
    </lineage>
</organism>
<dbReference type="EMBL" id="CACSLK010034598">
    <property type="protein sequence ID" value="CAA0842011.1"/>
    <property type="molecule type" value="Genomic_DNA"/>
</dbReference>
<protein>
    <submittedName>
        <fullName evidence="1">Uncharacterized protein</fullName>
    </submittedName>
</protein>
<feature type="non-terminal residue" evidence="1">
    <location>
        <position position="100"/>
    </location>
</feature>
<gene>
    <name evidence="1" type="ORF">SHERM_07882</name>
</gene>
<evidence type="ECO:0000313" key="2">
    <source>
        <dbReference type="Proteomes" id="UP001153555"/>
    </source>
</evidence>
<keyword evidence="2" id="KW-1185">Reference proteome</keyword>
<name>A0A9N7NSJ4_STRHE</name>
<sequence length="100" mass="11680">DIKYTNNTSNVIIWFLISVLRFGTVRDGSVRFSVRIFVKISKTVPIIFSVQFDSEKFKRSTVIFRFGVISVRFSERFEILRVPCSALHCNISSNLRMEHM</sequence>
<accession>A0A9N7NSJ4</accession>
<dbReference type="AlphaFoldDB" id="A0A9N7NSJ4"/>
<feature type="non-terminal residue" evidence="1">
    <location>
        <position position="1"/>
    </location>
</feature>
<comment type="caution">
    <text evidence="1">The sequence shown here is derived from an EMBL/GenBank/DDBJ whole genome shotgun (WGS) entry which is preliminary data.</text>
</comment>
<evidence type="ECO:0000313" key="1">
    <source>
        <dbReference type="EMBL" id="CAA0842011.1"/>
    </source>
</evidence>